<evidence type="ECO:0000256" key="6">
    <source>
        <dbReference type="SAM" id="SignalP"/>
    </source>
</evidence>
<keyword evidence="5" id="KW-0966">Cell projection</keyword>
<dbReference type="InterPro" id="IPR053879">
    <property type="entry name" value="HYDIN_VesB_CFA65-like_Ig"/>
</dbReference>
<dbReference type="Proteomes" id="UP000651085">
    <property type="component" value="Unassembled WGS sequence"/>
</dbReference>
<dbReference type="GO" id="GO:0005737">
    <property type="term" value="C:cytoplasm"/>
    <property type="evidence" value="ECO:0007669"/>
    <property type="project" value="UniProtKB-SubCell"/>
</dbReference>
<dbReference type="RefSeq" id="WP_262436109.1">
    <property type="nucleotide sequence ID" value="NZ_JACRTF010000001.1"/>
</dbReference>
<evidence type="ECO:0000256" key="2">
    <source>
        <dbReference type="ARBA" id="ARBA00004496"/>
    </source>
</evidence>
<evidence type="ECO:0000256" key="4">
    <source>
        <dbReference type="ARBA" id="ARBA00023069"/>
    </source>
</evidence>
<dbReference type="PANTHER" id="PTHR45661">
    <property type="entry name" value="SURFACE ANTIGEN"/>
    <property type="match status" value="1"/>
</dbReference>
<dbReference type="SUPFAM" id="SSF52058">
    <property type="entry name" value="L domain-like"/>
    <property type="match status" value="2"/>
</dbReference>
<dbReference type="InterPro" id="IPR053139">
    <property type="entry name" value="Surface_bspA-like"/>
</dbReference>
<organism evidence="8 9">
    <name type="scientific">Jilunia laotingensis</name>
    <dbReference type="NCBI Taxonomy" id="2763675"/>
    <lineage>
        <taxon>Bacteria</taxon>
        <taxon>Pseudomonadati</taxon>
        <taxon>Bacteroidota</taxon>
        <taxon>Bacteroidia</taxon>
        <taxon>Bacteroidales</taxon>
        <taxon>Bacteroidaceae</taxon>
        <taxon>Jilunia</taxon>
    </lineage>
</organism>
<dbReference type="Gene3D" id="2.60.40.10">
    <property type="entry name" value="Immunoglobulins"/>
    <property type="match status" value="1"/>
</dbReference>
<proteinExistence type="predicted"/>
<evidence type="ECO:0000313" key="9">
    <source>
        <dbReference type="Proteomes" id="UP000651085"/>
    </source>
</evidence>
<evidence type="ECO:0000256" key="1">
    <source>
        <dbReference type="ARBA" id="ARBA00004138"/>
    </source>
</evidence>
<dbReference type="Gene3D" id="3.80.10.10">
    <property type="entry name" value="Ribonuclease Inhibitor"/>
    <property type="match status" value="4"/>
</dbReference>
<reference evidence="8" key="1">
    <citation type="submission" date="2020-08" db="EMBL/GenBank/DDBJ databases">
        <title>Genome public.</title>
        <authorList>
            <person name="Liu C."/>
            <person name="Sun Q."/>
        </authorList>
    </citation>
    <scope>NUCLEOTIDE SEQUENCE</scope>
    <source>
        <strain evidence="8">N12</strain>
    </source>
</reference>
<name>A0A926IRL9_9BACT</name>
<comment type="subcellular location">
    <subcellularLocation>
        <location evidence="1">Cell projection</location>
        <location evidence="1">Cilium</location>
    </subcellularLocation>
    <subcellularLocation>
        <location evidence="2">Cytoplasm</location>
    </subcellularLocation>
</comment>
<dbReference type="Pfam" id="PF22544">
    <property type="entry name" value="HYDIN_VesB_CFA65-like_Ig"/>
    <property type="match status" value="1"/>
</dbReference>
<evidence type="ECO:0000259" key="7">
    <source>
        <dbReference type="Pfam" id="PF22544"/>
    </source>
</evidence>
<dbReference type="Gene3D" id="3.40.50.12480">
    <property type="match status" value="2"/>
</dbReference>
<dbReference type="InterPro" id="IPR032675">
    <property type="entry name" value="LRR_dom_sf"/>
</dbReference>
<sequence length="1309" mass="147193">MKRIITMLMVMLMMAMGNFLKAQDFNVAISGGTPLPVNFDQSEYPWIVSDGCVSSSDIVGLKTSWFSTTIEILETGVVSFDYKVQSWGYGETFKFSINDSDSIFLQSRQDWTHASYELNKGIYTLKWSYILSEGYTDAYAYVKNLEISGIETDEPFLGLMKNTVNFKNKLPDTVTKDTIEVINLGKQDLQIKNISGLSSPFNIMDWPKEAIKGGEKAKIVIAFSPEKEDYWQQQFLVETNGGNQLIHIKALCSEGYGVEVPIAGSLSSILTQEQKDTITNLSLMGRLNGDDFYVLRRDMPKLRIVNMAAAFVKDKSIPYAAFEGNRTLEKVVLPVDSLELIGDNSFQNCSSLTLIDIPASVLTIGRYAFQNCLSLKAIMLPNCTRIKDWAFSYCSSLNRIEFPQIAYIEPCAFVNCSMLPTVNFPITTQELGWDIFNGCHKLKEVTIQAETPPTSSNGSNIFNEYGRVMYVPAGYGNVYSTATGWTNNAIVDGTSVAVKVDVETAGTLGEEILKQVEYVSNVNDLTISGVLNSDDFYQIQNRMPNLISIDMSAVKMEALPDYFFNTRTALLNIKLPENLKSIGNYAFHRCYGLTELALPEGLESIGESAFRYCYSLENINLPSTLAVMGSYAFNDCSSLKPLVIPNSLTYISEGAFWGCNFRKVTLSEGLKIIGRYAFYGCSSLEKIVFPNSLERINYNAFKECSDLNQITFPESSKLTTMEDDAFGKCISLKEVILPASLNWCETPFQECTNLKRLTCYASVPPVLNGNYDPLYYVDKTDCELFVPYWSLNNYKLTPGWDAIPVIKPIIEDMKDIYINRALTFADTIRPANNPNVILYDQGRFTINGKKALSLGNYVQNHTTSLDWYGNLTWDYSSFTSLINESEGMRADSVALKVIVNNMADNKWIFFSVPFDTKVADMDIPEGILYVIYRYDGASRATSGSGQSWKKLGSDDLLNAGEGYIIQFNQRSVSDFVLKALNNENKNKIFASTDLSISLKEHVSEFVHNRSWNFVGNPYPCFFDIRYIDYQAPITIRSGEGYKALSLTDDAYVLKPMEAFFVQKPVGVDAITFRSDGRQHESTVKERASMIQSRHDENSKREVYNLSFGDESYADETRFVINDEASIDYEMDKDASKFMSENRNLPQIYTVEDGVTYAINERPVANRVIAVGVHVGQDGLYTFSLNEMNNASSSYFIYLIDKETQKEVLLNDGDYSVHLNPGEYDQRFELHMRIVPTGIADSISENTFVTVDNGRINVKTEIGTDIRIYSITGEMVNEYRTQYEETSISILPGAYIVLVNGRSFKALVTE</sequence>
<feature type="signal peptide" evidence="6">
    <location>
        <begin position="1"/>
        <end position="22"/>
    </location>
</feature>
<dbReference type="Pfam" id="PF13306">
    <property type="entry name" value="LRR_5"/>
    <property type="match status" value="2"/>
</dbReference>
<evidence type="ECO:0000256" key="5">
    <source>
        <dbReference type="ARBA" id="ARBA00023273"/>
    </source>
</evidence>
<keyword evidence="6" id="KW-0732">Signal</keyword>
<comment type="caution">
    <text evidence="8">The sequence shown here is derived from an EMBL/GenBank/DDBJ whole genome shotgun (WGS) entry which is preliminary data.</text>
</comment>
<keyword evidence="9" id="KW-1185">Reference proteome</keyword>
<dbReference type="InterPro" id="IPR013783">
    <property type="entry name" value="Ig-like_fold"/>
</dbReference>
<protein>
    <submittedName>
        <fullName evidence="8">Leucine-rich repeat protein</fullName>
    </submittedName>
</protein>
<gene>
    <name evidence="8" type="ORF">H8744_17645</name>
</gene>
<feature type="domain" description="HYDIN/VesB/CFA65-like Ig-like" evidence="7">
    <location>
        <begin position="159"/>
        <end position="248"/>
    </location>
</feature>
<evidence type="ECO:0000313" key="8">
    <source>
        <dbReference type="EMBL" id="MBC8595036.1"/>
    </source>
</evidence>
<keyword evidence="3" id="KW-0963">Cytoplasm</keyword>
<keyword evidence="4" id="KW-0969">Cilium</keyword>
<feature type="chain" id="PRO_5037551640" evidence="6">
    <location>
        <begin position="23"/>
        <end position="1309"/>
    </location>
</feature>
<dbReference type="PANTHER" id="PTHR45661:SF3">
    <property type="entry name" value="IG-LIKE DOMAIN-CONTAINING PROTEIN"/>
    <property type="match status" value="1"/>
</dbReference>
<dbReference type="InterPro" id="IPR026906">
    <property type="entry name" value="LRR_5"/>
</dbReference>
<dbReference type="EMBL" id="JACRTF010000001">
    <property type="protein sequence ID" value="MBC8595036.1"/>
    <property type="molecule type" value="Genomic_DNA"/>
</dbReference>
<accession>A0A926IRL9</accession>
<evidence type="ECO:0000256" key="3">
    <source>
        <dbReference type="ARBA" id="ARBA00022490"/>
    </source>
</evidence>